<organism evidence="2 3">
    <name type="scientific">Oryzias javanicus</name>
    <name type="common">Javanese ricefish</name>
    <name type="synonym">Aplocheilus javanicus</name>
    <dbReference type="NCBI Taxonomy" id="123683"/>
    <lineage>
        <taxon>Eukaryota</taxon>
        <taxon>Metazoa</taxon>
        <taxon>Chordata</taxon>
        <taxon>Craniata</taxon>
        <taxon>Vertebrata</taxon>
        <taxon>Euteleostomi</taxon>
        <taxon>Actinopterygii</taxon>
        <taxon>Neopterygii</taxon>
        <taxon>Teleostei</taxon>
        <taxon>Neoteleostei</taxon>
        <taxon>Acanthomorphata</taxon>
        <taxon>Ovalentaria</taxon>
        <taxon>Atherinomorphae</taxon>
        <taxon>Beloniformes</taxon>
        <taxon>Adrianichthyidae</taxon>
        <taxon>Oryziinae</taxon>
        <taxon>Oryzias</taxon>
    </lineage>
</organism>
<dbReference type="Proteomes" id="UP000283210">
    <property type="component" value="Chromosome 8"/>
</dbReference>
<sequence>MPIPRGGVRSVGAATVPSVRFSPRKTLTGRSRQPPRALVGGGSAVAPQARSSGWGPAVKACCSGAALPPGGSGAAERRTVKRMKSLEHRKENVRRSLGVWRKENPLCPGRFWFCIRRYREFPRDLFWIDGGVRFGIGFIQIK</sequence>
<keyword evidence="3" id="KW-1185">Reference proteome</keyword>
<accession>A0A3S2PAY7</accession>
<protein>
    <submittedName>
        <fullName evidence="2">Uncharacterized protein</fullName>
    </submittedName>
</protein>
<dbReference type="EMBL" id="CM012444">
    <property type="protein sequence ID" value="RVE68971.1"/>
    <property type="molecule type" value="Genomic_DNA"/>
</dbReference>
<evidence type="ECO:0000313" key="2">
    <source>
        <dbReference type="EMBL" id="RVE68971.1"/>
    </source>
</evidence>
<proteinExistence type="predicted"/>
<dbReference type="AlphaFoldDB" id="A0A3S2PAY7"/>
<feature type="region of interest" description="Disordered" evidence="1">
    <location>
        <begin position="1"/>
        <end position="45"/>
    </location>
</feature>
<gene>
    <name evidence="2" type="ORF">OJAV_G00073170</name>
</gene>
<reference evidence="2 3" key="2">
    <citation type="submission" date="2019-01" db="EMBL/GenBank/DDBJ databases">
        <title>A chromosome length genome reference of the Java medaka (oryzias javanicus).</title>
        <authorList>
            <person name="Herpin A."/>
            <person name="Takehana Y."/>
            <person name="Naruse K."/>
            <person name="Ansai S."/>
            <person name="Kawaguchi M."/>
        </authorList>
    </citation>
    <scope>NUCLEOTIDE SEQUENCE [LARGE SCALE GENOMIC DNA]</scope>
    <source>
        <strain evidence="2">RS831</strain>
        <tissue evidence="2">Whole body</tissue>
    </source>
</reference>
<reference evidence="2 3" key="1">
    <citation type="submission" date="2018-11" db="EMBL/GenBank/DDBJ databases">
        <authorList>
            <person name="Lopez-Roques C."/>
            <person name="Donnadieu C."/>
            <person name="Bouchez O."/>
            <person name="Klopp C."/>
            <person name="Cabau C."/>
            <person name="Zahm M."/>
        </authorList>
    </citation>
    <scope>NUCLEOTIDE SEQUENCE [LARGE SCALE GENOMIC DNA]</scope>
    <source>
        <strain evidence="2">RS831</strain>
        <tissue evidence="2">Whole body</tissue>
    </source>
</reference>
<name>A0A3S2PAY7_ORYJA</name>
<evidence type="ECO:0000313" key="3">
    <source>
        <dbReference type="Proteomes" id="UP000283210"/>
    </source>
</evidence>
<evidence type="ECO:0000256" key="1">
    <source>
        <dbReference type="SAM" id="MobiDB-lite"/>
    </source>
</evidence>